<dbReference type="KEGG" id="cdn:BN940_14991"/>
<evidence type="ECO:0000313" key="8">
    <source>
        <dbReference type="Proteomes" id="UP000019805"/>
    </source>
</evidence>
<feature type="transmembrane region" description="Helical" evidence="6">
    <location>
        <begin position="114"/>
        <end position="132"/>
    </location>
</feature>
<evidence type="ECO:0000256" key="6">
    <source>
        <dbReference type="SAM" id="Phobius"/>
    </source>
</evidence>
<evidence type="ECO:0000256" key="2">
    <source>
        <dbReference type="ARBA" id="ARBA00022475"/>
    </source>
</evidence>
<feature type="transmembrane region" description="Helical" evidence="6">
    <location>
        <begin position="308"/>
        <end position="331"/>
    </location>
</feature>
<dbReference type="eggNOG" id="COG2244">
    <property type="taxonomic scope" value="Bacteria"/>
</dbReference>
<keyword evidence="8" id="KW-1185">Reference proteome</keyword>
<evidence type="ECO:0000256" key="5">
    <source>
        <dbReference type="ARBA" id="ARBA00023136"/>
    </source>
</evidence>
<keyword evidence="3 6" id="KW-0812">Transmembrane</keyword>
<organism evidence="7 8">
    <name type="scientific">Castellaniella defragrans (strain DSM 12143 / CCUG 39792 / 65Phen)</name>
    <name type="common">Alcaligenes defragrans</name>
    <dbReference type="NCBI Taxonomy" id="1437824"/>
    <lineage>
        <taxon>Bacteria</taxon>
        <taxon>Pseudomonadati</taxon>
        <taxon>Pseudomonadota</taxon>
        <taxon>Betaproteobacteria</taxon>
        <taxon>Burkholderiales</taxon>
        <taxon>Alcaligenaceae</taxon>
        <taxon>Castellaniella</taxon>
    </lineage>
</organism>
<dbReference type="PANTHER" id="PTHR30250:SF11">
    <property type="entry name" value="O-ANTIGEN TRANSPORTER-RELATED"/>
    <property type="match status" value="1"/>
</dbReference>
<gene>
    <name evidence="7" type="ORF">BN940_14991</name>
</gene>
<dbReference type="InterPro" id="IPR050833">
    <property type="entry name" value="Poly_Biosynth_Transport"/>
</dbReference>
<protein>
    <recommendedName>
        <fullName evidence="9">Polysaccharide biosynthesis protein</fullName>
    </recommendedName>
</protein>
<dbReference type="AlphaFoldDB" id="W8X5A1"/>
<feature type="transmembrane region" description="Helical" evidence="6">
    <location>
        <begin position="177"/>
        <end position="197"/>
    </location>
</feature>
<dbReference type="STRING" id="1437824.BN940_14991"/>
<feature type="transmembrane region" description="Helical" evidence="6">
    <location>
        <begin position="404"/>
        <end position="427"/>
    </location>
</feature>
<dbReference type="PANTHER" id="PTHR30250">
    <property type="entry name" value="PST FAMILY PREDICTED COLANIC ACID TRANSPORTER"/>
    <property type="match status" value="1"/>
</dbReference>
<name>W8X5A1_CASD6</name>
<dbReference type="Proteomes" id="UP000019805">
    <property type="component" value="Chromosome"/>
</dbReference>
<feature type="transmembrane region" description="Helical" evidence="6">
    <location>
        <begin position="153"/>
        <end position="171"/>
    </location>
</feature>
<dbReference type="GO" id="GO:0005886">
    <property type="term" value="C:plasma membrane"/>
    <property type="evidence" value="ECO:0007669"/>
    <property type="project" value="UniProtKB-SubCell"/>
</dbReference>
<keyword evidence="5 6" id="KW-0472">Membrane</keyword>
<feature type="transmembrane region" description="Helical" evidence="6">
    <location>
        <begin position="12"/>
        <end position="34"/>
    </location>
</feature>
<sequence length="431" mass="46326">MPPPRLLGQAALSMLDQACLSALNLALGLILIRLVSKGAYGVYSQIFAAGLFATSMLEALVSNPMVNLASGRSGARLGGLIENMGRYQGRISTGLAVILGALCAGWSAAAADQAHPLLLGLAFGLFVKANALREYARSVAFLDFKPARVLRIDLLYAACVLLGTLLLARFDRLGLEALFLVFALANVLAHVLADVLAPGPARAPAPPGRGGAWIGRSRPARADYAETVGQAWKRGRLGVPGAGLAWGVNYSYLYLAALWLGPQAPAELTASRLLLMPISLCVVAWSRVARPRIGQLLAQPDAGRIHRLLLRSVAALVALALLYIALLQGLFPWLQVHVLAGKYDTVQPLLLWWGLYFVVYTARWVGTMALMGQDAYGYMLIESILSFIAIFVALKVAVDRHGLPGAIIALIAVELFSLAMTWGRYWYQNRS</sequence>
<keyword evidence="4 6" id="KW-1133">Transmembrane helix</keyword>
<evidence type="ECO:0000256" key="1">
    <source>
        <dbReference type="ARBA" id="ARBA00004651"/>
    </source>
</evidence>
<dbReference type="EMBL" id="HG916765">
    <property type="protein sequence ID" value="CDM25442.1"/>
    <property type="molecule type" value="Genomic_DNA"/>
</dbReference>
<evidence type="ECO:0000313" key="7">
    <source>
        <dbReference type="EMBL" id="CDM25442.1"/>
    </source>
</evidence>
<accession>W8X5A1</accession>
<evidence type="ECO:0008006" key="9">
    <source>
        <dbReference type="Google" id="ProtNLM"/>
    </source>
</evidence>
<feature type="transmembrane region" description="Helical" evidence="6">
    <location>
        <begin position="46"/>
        <end position="66"/>
    </location>
</feature>
<feature type="transmembrane region" description="Helical" evidence="6">
    <location>
        <begin position="378"/>
        <end position="398"/>
    </location>
</feature>
<feature type="transmembrane region" description="Helical" evidence="6">
    <location>
        <begin position="87"/>
        <end position="108"/>
    </location>
</feature>
<evidence type="ECO:0000256" key="4">
    <source>
        <dbReference type="ARBA" id="ARBA00022989"/>
    </source>
</evidence>
<keyword evidence="2" id="KW-1003">Cell membrane</keyword>
<dbReference type="HOGENOM" id="CLU_635679_0_0_4"/>
<dbReference type="RefSeq" id="WP_043684141.1">
    <property type="nucleotide sequence ID" value="NZ_HG916765.1"/>
</dbReference>
<feature type="transmembrane region" description="Helical" evidence="6">
    <location>
        <begin position="351"/>
        <end position="371"/>
    </location>
</feature>
<reference evidence="7 8" key="1">
    <citation type="journal article" date="2014" name="BMC Microbiol.">
        <title>The oxygen-independent metabolism of cyclic monoterpenes in Castellaniella defragrans 65Phen.</title>
        <authorList>
            <person name="Petasch J."/>
            <person name="Disch E.M."/>
            <person name="Markert S."/>
            <person name="Becher D."/>
            <person name="Schweder T."/>
            <person name="Huttel B."/>
            <person name="Reinhardt R."/>
            <person name="Harder J."/>
        </authorList>
    </citation>
    <scope>NUCLEOTIDE SEQUENCE [LARGE SCALE GENOMIC DNA]</scope>
    <source>
        <strain evidence="7">65Phen</strain>
    </source>
</reference>
<comment type="subcellular location">
    <subcellularLocation>
        <location evidence="1">Cell membrane</location>
        <topology evidence="1">Multi-pass membrane protein</topology>
    </subcellularLocation>
</comment>
<evidence type="ECO:0000256" key="3">
    <source>
        <dbReference type="ARBA" id="ARBA00022692"/>
    </source>
</evidence>
<dbReference type="OrthoDB" id="7056654at2"/>
<proteinExistence type="predicted"/>
<feature type="transmembrane region" description="Helical" evidence="6">
    <location>
        <begin position="243"/>
        <end position="262"/>
    </location>
</feature>